<evidence type="ECO:0000259" key="5">
    <source>
        <dbReference type="PROSITE" id="PS50977"/>
    </source>
</evidence>
<evidence type="ECO:0000256" key="4">
    <source>
        <dbReference type="PROSITE-ProRule" id="PRU00335"/>
    </source>
</evidence>
<evidence type="ECO:0000313" key="7">
    <source>
        <dbReference type="Proteomes" id="UP001164390"/>
    </source>
</evidence>
<dbReference type="Proteomes" id="UP001164390">
    <property type="component" value="Chromosome"/>
</dbReference>
<dbReference type="EMBL" id="CP094970">
    <property type="protein sequence ID" value="UYM07120.1"/>
    <property type="molecule type" value="Genomic_DNA"/>
</dbReference>
<accession>A0AA46TKU3</accession>
<dbReference type="PANTHER" id="PTHR30055:SF234">
    <property type="entry name" value="HTH-TYPE TRANSCRIPTIONAL REGULATOR BETI"/>
    <property type="match status" value="1"/>
</dbReference>
<dbReference type="SUPFAM" id="SSF48498">
    <property type="entry name" value="Tetracyclin repressor-like, C-terminal domain"/>
    <property type="match status" value="1"/>
</dbReference>
<keyword evidence="2 4" id="KW-0238">DNA-binding</keyword>
<dbReference type="Gene3D" id="1.10.10.60">
    <property type="entry name" value="Homeodomain-like"/>
    <property type="match status" value="1"/>
</dbReference>
<organism evidence="6 7">
    <name type="scientific">Solicola gregarius</name>
    <dbReference type="NCBI Taxonomy" id="2908642"/>
    <lineage>
        <taxon>Bacteria</taxon>
        <taxon>Bacillati</taxon>
        <taxon>Actinomycetota</taxon>
        <taxon>Actinomycetes</taxon>
        <taxon>Propionibacteriales</taxon>
        <taxon>Nocardioidaceae</taxon>
        <taxon>Solicola</taxon>
    </lineage>
</organism>
<feature type="DNA-binding region" description="H-T-H motif" evidence="4">
    <location>
        <begin position="30"/>
        <end position="49"/>
    </location>
</feature>
<dbReference type="AlphaFoldDB" id="A0AA46TKU3"/>
<gene>
    <name evidence="6" type="ORF">L0C25_08600</name>
</gene>
<dbReference type="KEGG" id="sgrg:L0C25_08600"/>
<reference evidence="6" key="1">
    <citation type="submission" date="2022-01" db="EMBL/GenBank/DDBJ databases">
        <title>Nocardioidaceae gen. sp. A5X3R13.</title>
        <authorList>
            <person name="Lopez Marin M.A."/>
            <person name="Uhlik O."/>
        </authorList>
    </citation>
    <scope>NUCLEOTIDE SEQUENCE</scope>
    <source>
        <strain evidence="6">A5X3R13</strain>
    </source>
</reference>
<dbReference type="PROSITE" id="PS50977">
    <property type="entry name" value="HTH_TETR_2"/>
    <property type="match status" value="1"/>
</dbReference>
<dbReference type="PROSITE" id="PS01081">
    <property type="entry name" value="HTH_TETR_1"/>
    <property type="match status" value="1"/>
</dbReference>
<evidence type="ECO:0000256" key="2">
    <source>
        <dbReference type="ARBA" id="ARBA00023125"/>
    </source>
</evidence>
<keyword evidence="3" id="KW-0804">Transcription</keyword>
<sequence length="194" mass="21365">MPRTDPSEVDTAILAAARSCVLDFGVRKTTLAEVARRARVSRPTVYRRWADTDSLIAELITREFRSAVSDVIPAGPDARTRIVRGVVEGSRRIRNHEVFVKVFHADADLLLTYIVERLGRTQHEVLELCAAVISAGQADGSVREGDPEQMAMMVLLIVQSSVQSARMIEATLPPDALDEQLTDAVDGFLAPRTR</sequence>
<proteinExistence type="predicted"/>
<evidence type="ECO:0000256" key="1">
    <source>
        <dbReference type="ARBA" id="ARBA00023015"/>
    </source>
</evidence>
<dbReference type="SUPFAM" id="SSF46689">
    <property type="entry name" value="Homeodomain-like"/>
    <property type="match status" value="1"/>
</dbReference>
<feature type="domain" description="HTH tetR-type" evidence="5">
    <location>
        <begin position="7"/>
        <end position="67"/>
    </location>
</feature>
<dbReference type="Gene3D" id="1.10.357.10">
    <property type="entry name" value="Tetracycline Repressor, domain 2"/>
    <property type="match status" value="1"/>
</dbReference>
<dbReference type="Pfam" id="PF00440">
    <property type="entry name" value="TetR_N"/>
    <property type="match status" value="1"/>
</dbReference>
<dbReference type="InterPro" id="IPR023772">
    <property type="entry name" value="DNA-bd_HTH_TetR-type_CS"/>
</dbReference>
<keyword evidence="1" id="KW-0805">Transcription regulation</keyword>
<protein>
    <submittedName>
        <fullName evidence="6">TetR/AcrR family transcriptional regulator</fullName>
    </submittedName>
</protein>
<evidence type="ECO:0000313" key="6">
    <source>
        <dbReference type="EMBL" id="UYM07120.1"/>
    </source>
</evidence>
<dbReference type="GO" id="GO:0000976">
    <property type="term" value="F:transcription cis-regulatory region binding"/>
    <property type="evidence" value="ECO:0007669"/>
    <property type="project" value="TreeGrafter"/>
</dbReference>
<keyword evidence="7" id="KW-1185">Reference proteome</keyword>
<dbReference type="InterPro" id="IPR009057">
    <property type="entry name" value="Homeodomain-like_sf"/>
</dbReference>
<dbReference type="InterPro" id="IPR036271">
    <property type="entry name" value="Tet_transcr_reg_TetR-rel_C_sf"/>
</dbReference>
<dbReference type="InterPro" id="IPR050109">
    <property type="entry name" value="HTH-type_TetR-like_transc_reg"/>
</dbReference>
<dbReference type="GO" id="GO:0003700">
    <property type="term" value="F:DNA-binding transcription factor activity"/>
    <property type="evidence" value="ECO:0007669"/>
    <property type="project" value="TreeGrafter"/>
</dbReference>
<dbReference type="RefSeq" id="WP_271636064.1">
    <property type="nucleotide sequence ID" value="NZ_CP094970.1"/>
</dbReference>
<dbReference type="InterPro" id="IPR001647">
    <property type="entry name" value="HTH_TetR"/>
</dbReference>
<dbReference type="PANTHER" id="PTHR30055">
    <property type="entry name" value="HTH-TYPE TRANSCRIPTIONAL REGULATOR RUTR"/>
    <property type="match status" value="1"/>
</dbReference>
<name>A0AA46TKU3_9ACTN</name>
<evidence type="ECO:0000256" key="3">
    <source>
        <dbReference type="ARBA" id="ARBA00023163"/>
    </source>
</evidence>